<dbReference type="STRING" id="860235.AOZ06_19720"/>
<feature type="domain" description="Luciferase-like" evidence="2">
    <location>
        <begin position="11"/>
        <end position="224"/>
    </location>
</feature>
<dbReference type="RefSeq" id="WP_054296760.1">
    <property type="nucleotide sequence ID" value="NZ_JADBEI010000002.1"/>
</dbReference>
<dbReference type="PANTHER" id="PTHR43244:SF1">
    <property type="entry name" value="5,10-METHYLENETETRAHYDROMETHANOPTERIN REDUCTASE"/>
    <property type="match status" value="1"/>
</dbReference>
<dbReference type="KEGG" id="kphy:AOZ06_19720"/>
<evidence type="ECO:0000256" key="1">
    <source>
        <dbReference type="ARBA" id="ARBA00023002"/>
    </source>
</evidence>
<proteinExistence type="predicted"/>
<dbReference type="CDD" id="cd01097">
    <property type="entry name" value="Tetrahydromethanopterin_reductase"/>
    <property type="match status" value="1"/>
</dbReference>
<reference evidence="3 4" key="1">
    <citation type="submission" date="2015-07" db="EMBL/GenBank/DDBJ databases">
        <title>Genome sequencing of Kibdelosporangium phytohabitans.</title>
        <authorList>
            <person name="Qin S."/>
            <person name="Xing K."/>
        </authorList>
    </citation>
    <scope>NUCLEOTIDE SEQUENCE [LARGE SCALE GENOMIC DNA]</scope>
    <source>
        <strain evidence="3 4">KLBMP1111</strain>
    </source>
</reference>
<dbReference type="InterPro" id="IPR050564">
    <property type="entry name" value="F420-G6PD/mer"/>
</dbReference>
<sequence length="283" mass="29775">MTSLATVFRPQMPPESLRGFVRAVEDAGFDELWVWEDCFLESGIATAATALALSDRLKVGVGLLPVPLRNVALATMEAATLYRLFPGRVLLGLGHGVQDWMGQVGARAESPLTLLREYAVAMRSLLAGGRVTTEGRYVKLRDVELGWPPQTVPPLYVGATGPRSVRLSGEVADATILTSATTPDVLRTARQLIDEGRAAAGRSGHHHVVVSLLTATGAGAAERLAADNEGAQAGVAGNAEQVAAAVRRLAEAGADTVVLQPTADEPDPAGFVRFAAEQVRPLI</sequence>
<gene>
    <name evidence="3" type="ORF">AOZ06_19720</name>
</gene>
<evidence type="ECO:0000313" key="4">
    <source>
        <dbReference type="Proteomes" id="UP000063699"/>
    </source>
</evidence>
<dbReference type="Pfam" id="PF00296">
    <property type="entry name" value="Bac_luciferase"/>
    <property type="match status" value="1"/>
</dbReference>
<dbReference type="Proteomes" id="UP000063699">
    <property type="component" value="Chromosome"/>
</dbReference>
<dbReference type="AlphaFoldDB" id="A0A0N9IIN8"/>
<dbReference type="Gene3D" id="3.20.20.30">
    <property type="entry name" value="Luciferase-like domain"/>
    <property type="match status" value="1"/>
</dbReference>
<dbReference type="SUPFAM" id="SSF51679">
    <property type="entry name" value="Bacterial luciferase-like"/>
    <property type="match status" value="1"/>
</dbReference>
<keyword evidence="4" id="KW-1185">Reference proteome</keyword>
<dbReference type="EMBL" id="CP012752">
    <property type="protein sequence ID" value="ALG14905.1"/>
    <property type="molecule type" value="Genomic_DNA"/>
</dbReference>
<name>A0A0N9IIN8_9PSEU</name>
<dbReference type="GO" id="GO:0016705">
    <property type="term" value="F:oxidoreductase activity, acting on paired donors, with incorporation or reduction of molecular oxygen"/>
    <property type="evidence" value="ECO:0007669"/>
    <property type="project" value="InterPro"/>
</dbReference>
<keyword evidence="1" id="KW-0560">Oxidoreductase</keyword>
<evidence type="ECO:0000313" key="3">
    <source>
        <dbReference type="EMBL" id="ALG14905.1"/>
    </source>
</evidence>
<dbReference type="InterPro" id="IPR036661">
    <property type="entry name" value="Luciferase-like_sf"/>
</dbReference>
<dbReference type="PANTHER" id="PTHR43244">
    <property type="match status" value="1"/>
</dbReference>
<organism evidence="3 4">
    <name type="scientific">Kibdelosporangium phytohabitans</name>
    <dbReference type="NCBI Taxonomy" id="860235"/>
    <lineage>
        <taxon>Bacteria</taxon>
        <taxon>Bacillati</taxon>
        <taxon>Actinomycetota</taxon>
        <taxon>Actinomycetes</taxon>
        <taxon>Pseudonocardiales</taxon>
        <taxon>Pseudonocardiaceae</taxon>
        <taxon>Kibdelosporangium</taxon>
    </lineage>
</organism>
<protein>
    <submittedName>
        <fullName evidence="3">Oxidoreductase</fullName>
    </submittedName>
</protein>
<evidence type="ECO:0000259" key="2">
    <source>
        <dbReference type="Pfam" id="PF00296"/>
    </source>
</evidence>
<dbReference type="OrthoDB" id="675245at2"/>
<accession>A0A0N9IIN8</accession>
<dbReference type="InterPro" id="IPR011251">
    <property type="entry name" value="Luciferase-like_dom"/>
</dbReference>